<feature type="transmembrane region" description="Helical" evidence="2">
    <location>
        <begin position="154"/>
        <end position="178"/>
    </location>
</feature>
<evidence type="ECO:0000256" key="2">
    <source>
        <dbReference type="SAM" id="Phobius"/>
    </source>
</evidence>
<evidence type="ECO:0000313" key="3">
    <source>
        <dbReference type="EMBL" id="PAT35674.1"/>
    </source>
</evidence>
<feature type="transmembrane region" description="Helical" evidence="2">
    <location>
        <begin position="380"/>
        <end position="402"/>
    </location>
</feature>
<dbReference type="PANTHER" id="PTHR43298">
    <property type="entry name" value="MULTIDRUG RESISTANCE PROTEIN NORM-RELATED"/>
    <property type="match status" value="1"/>
</dbReference>
<keyword evidence="2" id="KW-0812">Transmembrane</keyword>
<dbReference type="GO" id="GO:0005886">
    <property type="term" value="C:plasma membrane"/>
    <property type="evidence" value="ECO:0007669"/>
    <property type="project" value="TreeGrafter"/>
</dbReference>
<dbReference type="RefSeq" id="WP_095540533.1">
    <property type="nucleotide sequence ID" value="NZ_NSJB01000012.1"/>
</dbReference>
<reference evidence="3 4" key="1">
    <citation type="submission" date="2017-08" db="EMBL/GenBank/DDBJ databases">
        <title>WGS of Clinical strains of the CDC Group NO-1 linked to zoonotic infections in humans.</title>
        <authorList>
            <person name="Bernier A.-M."/>
            <person name="Bernard K."/>
        </authorList>
    </citation>
    <scope>NUCLEOTIDE SEQUENCE [LARGE SCALE GENOMIC DNA]</scope>
    <source>
        <strain evidence="3 4">NML00-0135</strain>
    </source>
</reference>
<feature type="transmembrane region" description="Helical" evidence="2">
    <location>
        <begin position="86"/>
        <end position="105"/>
    </location>
</feature>
<feature type="transmembrane region" description="Helical" evidence="2">
    <location>
        <begin position="271"/>
        <end position="289"/>
    </location>
</feature>
<sequence>MSELKSIARHTGVVFVGQLAVMAFGVTDTVVAGRHSAQALAALSVGTAIYISVYVGLMGVLQALLPIWAELQGARRHGEVGRSLRQALYLCAACIVLGMVVLLMPGPLLRAAQVPPALQAEAERYLAVLAWALPPALLFRLYSTLNQSLGHPRLVTLLQVAALLPKIALSVWLTFGGAGLAPQGAVGCAWATLLVNCGLLAVALWLLRTQGLYAPYAIWQRLERPDWRQLAAFVRLGVPAGLSVMVEVTSFTLMALFIARLGTLASASHQIAGNVAALLYMLPLALGIATSMRVSHWRGAGDAARARHAAGLGLGAAALLALLAAAALALAAGPVAALYVNDPAIAALAQGLLLWVAAYHLGDALQAVALFVLRSYRITVLPFVLYALLLWGLGLSGGYLLAFQGLGPWPAMQAPQAFWMTSATALLLVAALLCGLLWRVARADCPDNGAPGRDRAAALPGLE</sequence>
<dbReference type="Pfam" id="PF01554">
    <property type="entry name" value="MatE"/>
    <property type="match status" value="2"/>
</dbReference>
<dbReference type="Proteomes" id="UP000218054">
    <property type="component" value="Unassembled WGS sequence"/>
</dbReference>
<proteinExistence type="predicted"/>
<dbReference type="GO" id="GO:0042910">
    <property type="term" value="F:xenobiotic transmembrane transporter activity"/>
    <property type="evidence" value="ECO:0007669"/>
    <property type="project" value="InterPro"/>
</dbReference>
<dbReference type="InterPro" id="IPR050222">
    <property type="entry name" value="MATE_MdtK"/>
</dbReference>
<dbReference type="GO" id="GO:0015297">
    <property type="term" value="F:antiporter activity"/>
    <property type="evidence" value="ECO:0007669"/>
    <property type="project" value="InterPro"/>
</dbReference>
<feature type="transmembrane region" description="Helical" evidence="2">
    <location>
        <begin position="352"/>
        <end position="373"/>
    </location>
</feature>
<dbReference type="AlphaFoldDB" id="A0A2A2AD74"/>
<feature type="transmembrane region" description="Helical" evidence="2">
    <location>
        <begin position="417"/>
        <end position="438"/>
    </location>
</feature>
<feature type="transmembrane region" description="Helical" evidence="2">
    <location>
        <begin position="12"/>
        <end position="33"/>
    </location>
</feature>
<name>A0A2A2AD74_9BURK</name>
<protein>
    <submittedName>
        <fullName evidence="3">MATE family efflux transporter</fullName>
    </submittedName>
</protein>
<comment type="caution">
    <text evidence="3">The sequence shown here is derived from an EMBL/GenBank/DDBJ whole genome shotgun (WGS) entry which is preliminary data.</text>
</comment>
<feature type="transmembrane region" description="Helical" evidence="2">
    <location>
        <begin position="184"/>
        <end position="207"/>
    </location>
</feature>
<gene>
    <name evidence="3" type="ORF">CK625_11860</name>
</gene>
<dbReference type="EMBL" id="NSJB01000012">
    <property type="protein sequence ID" value="PAT35674.1"/>
    <property type="molecule type" value="Genomic_DNA"/>
</dbReference>
<evidence type="ECO:0000256" key="1">
    <source>
        <dbReference type="ARBA" id="ARBA00022448"/>
    </source>
</evidence>
<keyword evidence="1" id="KW-0813">Transport</keyword>
<dbReference type="InterPro" id="IPR002528">
    <property type="entry name" value="MATE_fam"/>
</dbReference>
<dbReference type="NCBIfam" id="TIGR00797">
    <property type="entry name" value="matE"/>
    <property type="match status" value="1"/>
</dbReference>
<feature type="transmembrane region" description="Helical" evidence="2">
    <location>
        <begin position="125"/>
        <end position="142"/>
    </location>
</feature>
<keyword evidence="2" id="KW-1133">Transmembrane helix</keyword>
<dbReference type="PANTHER" id="PTHR43298:SF2">
    <property type="entry name" value="FMN_FAD EXPORTER YEEO-RELATED"/>
    <property type="match status" value="1"/>
</dbReference>
<organism evidence="3 4">
    <name type="scientific">Vandammella animalimorsus</name>
    <dbReference type="NCBI Taxonomy" id="2029117"/>
    <lineage>
        <taxon>Bacteria</taxon>
        <taxon>Pseudomonadati</taxon>
        <taxon>Pseudomonadota</taxon>
        <taxon>Betaproteobacteria</taxon>
        <taxon>Burkholderiales</taxon>
        <taxon>Comamonadaceae</taxon>
        <taxon>Vandammella</taxon>
    </lineage>
</organism>
<keyword evidence="4" id="KW-1185">Reference proteome</keyword>
<feature type="transmembrane region" description="Helical" evidence="2">
    <location>
        <begin position="39"/>
        <end position="65"/>
    </location>
</feature>
<keyword evidence="2" id="KW-0472">Membrane</keyword>
<feature type="transmembrane region" description="Helical" evidence="2">
    <location>
        <begin position="310"/>
        <end position="340"/>
    </location>
</feature>
<accession>A0A2A2AD74</accession>
<evidence type="ECO:0000313" key="4">
    <source>
        <dbReference type="Proteomes" id="UP000218054"/>
    </source>
</evidence>
<feature type="transmembrane region" description="Helical" evidence="2">
    <location>
        <begin position="230"/>
        <end position="259"/>
    </location>
</feature>